<dbReference type="Gene3D" id="3.30.565.10">
    <property type="entry name" value="Histidine kinase-like ATPase, C-terminal domain"/>
    <property type="match status" value="1"/>
</dbReference>
<dbReference type="PANTHER" id="PTHR43065:SF10">
    <property type="entry name" value="PEROXIDE STRESS-ACTIVATED HISTIDINE KINASE MAK3"/>
    <property type="match status" value="1"/>
</dbReference>
<keyword evidence="8" id="KW-0902">Two-component regulatory system</keyword>
<keyword evidence="5" id="KW-0547">Nucleotide-binding</keyword>
<feature type="domain" description="PAC" evidence="11">
    <location>
        <begin position="199"/>
        <end position="255"/>
    </location>
</feature>
<dbReference type="Gene3D" id="1.10.287.130">
    <property type="match status" value="1"/>
</dbReference>
<dbReference type="SUPFAM" id="SSF55785">
    <property type="entry name" value="PYP-like sensor domain (PAS domain)"/>
    <property type="match status" value="2"/>
</dbReference>
<dbReference type="Pfam" id="PF02518">
    <property type="entry name" value="HATPase_c"/>
    <property type="match status" value="1"/>
</dbReference>
<dbReference type="NCBIfam" id="TIGR00229">
    <property type="entry name" value="sensory_box"/>
    <property type="match status" value="2"/>
</dbReference>
<dbReference type="AlphaFoldDB" id="A0A8J3FD43"/>
<comment type="caution">
    <text evidence="12">The sequence shown here is derived from an EMBL/GenBank/DDBJ whole genome shotgun (WGS) entry which is preliminary data.</text>
</comment>
<reference evidence="12" key="1">
    <citation type="journal article" date="2014" name="Int. J. Syst. Evol. Microbiol.">
        <title>Complete genome sequence of Corynebacterium casei LMG S-19264T (=DSM 44701T), isolated from a smear-ripened cheese.</title>
        <authorList>
            <consortium name="US DOE Joint Genome Institute (JGI-PGF)"/>
            <person name="Walter F."/>
            <person name="Albersmeier A."/>
            <person name="Kalinowski J."/>
            <person name="Ruckert C."/>
        </authorList>
    </citation>
    <scope>NUCLEOTIDE SEQUENCE</scope>
    <source>
        <strain evidence="12">JCM 14719</strain>
    </source>
</reference>
<sequence length="479" mass="53824">MGHVQVRTRIPESAFQDWLYRSDNALILTDRHGMVRGVSELFLRVTGYQDPEVRGRLLDAFVHGDVEQPVFRALAERAAATFVHPVPVVDLRCADGTTKRTRVYVSEVLSDLFADGYLFAFPDASPTQISLPETFFRRLVFDINLGIVLINRDGRIVEVSQMACEIFGLAKHQLINAKVDDVLADLPEEHRILRRTLLEGVKVRNYAITWNNGIQRYELLIDSDTVRDEQGNAIGAYLVFKDVTNLRSLEEQIQRHDRLAMIGQIAAGTAHEIRNPLTSIKGFVQMLRHSLEEKGLQKEKQFTEIMLNELNRINALVSELLLLSKPRDVQYQLVDLNHVLAEIMPIVRSEALLHGIEVVEHLDGNLPMVIGDSELLKQVFLNICKNGIEAMGNEGTLTISYRIDEKEKTVSIDIHDTGPGIPPYVLDKIFDPFFTTKENGTGLGLPVCQRIIHDIGGAIRVSTKGYGTTFHIIISISSS</sequence>
<dbReference type="EMBL" id="BMOF01000073">
    <property type="protein sequence ID" value="GGK08162.1"/>
    <property type="molecule type" value="Genomic_DNA"/>
</dbReference>
<dbReference type="InterPro" id="IPR003661">
    <property type="entry name" value="HisK_dim/P_dom"/>
</dbReference>
<evidence type="ECO:0000259" key="10">
    <source>
        <dbReference type="PROSITE" id="PS50112"/>
    </source>
</evidence>
<feature type="domain" description="PAS" evidence="10">
    <location>
        <begin position="132"/>
        <end position="176"/>
    </location>
</feature>
<dbReference type="InterPro" id="IPR004358">
    <property type="entry name" value="Sig_transdc_His_kin-like_C"/>
</dbReference>
<proteinExistence type="predicted"/>
<dbReference type="SMART" id="SM00388">
    <property type="entry name" value="HisKA"/>
    <property type="match status" value="1"/>
</dbReference>
<evidence type="ECO:0000256" key="5">
    <source>
        <dbReference type="ARBA" id="ARBA00022741"/>
    </source>
</evidence>
<organism evidence="12 13">
    <name type="scientific">Calditerricola satsumensis</name>
    <dbReference type="NCBI Taxonomy" id="373054"/>
    <lineage>
        <taxon>Bacteria</taxon>
        <taxon>Bacillati</taxon>
        <taxon>Bacillota</taxon>
        <taxon>Bacilli</taxon>
        <taxon>Bacillales</taxon>
        <taxon>Bacillaceae</taxon>
        <taxon>Calditerricola</taxon>
    </lineage>
</organism>
<evidence type="ECO:0000256" key="2">
    <source>
        <dbReference type="ARBA" id="ARBA00012438"/>
    </source>
</evidence>
<dbReference type="PROSITE" id="PS50109">
    <property type="entry name" value="HIS_KIN"/>
    <property type="match status" value="1"/>
</dbReference>
<dbReference type="InterPro" id="IPR000014">
    <property type="entry name" value="PAS"/>
</dbReference>
<accession>A0A8J3FD43</accession>
<reference evidence="12" key="2">
    <citation type="submission" date="2020-09" db="EMBL/GenBank/DDBJ databases">
        <authorList>
            <person name="Sun Q."/>
            <person name="Ohkuma M."/>
        </authorList>
    </citation>
    <scope>NUCLEOTIDE SEQUENCE</scope>
    <source>
        <strain evidence="12">JCM 14719</strain>
    </source>
</reference>
<dbReference type="InterPro" id="IPR036890">
    <property type="entry name" value="HATPase_C_sf"/>
</dbReference>
<evidence type="ECO:0000256" key="6">
    <source>
        <dbReference type="ARBA" id="ARBA00022777"/>
    </source>
</evidence>
<keyword evidence="7" id="KW-0067">ATP-binding</keyword>
<dbReference type="PRINTS" id="PR00344">
    <property type="entry name" value="BCTRLSENSOR"/>
</dbReference>
<dbReference type="Pfam" id="PF00512">
    <property type="entry name" value="HisKA"/>
    <property type="match status" value="1"/>
</dbReference>
<dbReference type="InterPro" id="IPR000700">
    <property type="entry name" value="PAS-assoc_C"/>
</dbReference>
<evidence type="ECO:0000259" key="9">
    <source>
        <dbReference type="PROSITE" id="PS50109"/>
    </source>
</evidence>
<evidence type="ECO:0000256" key="1">
    <source>
        <dbReference type="ARBA" id="ARBA00000085"/>
    </source>
</evidence>
<dbReference type="PROSITE" id="PS50113">
    <property type="entry name" value="PAC"/>
    <property type="match status" value="1"/>
</dbReference>
<dbReference type="InterPro" id="IPR013767">
    <property type="entry name" value="PAS_fold"/>
</dbReference>
<name>A0A8J3FD43_9BACI</name>
<dbReference type="InterPro" id="IPR035965">
    <property type="entry name" value="PAS-like_dom_sf"/>
</dbReference>
<dbReference type="InterPro" id="IPR005467">
    <property type="entry name" value="His_kinase_dom"/>
</dbReference>
<dbReference type="Pfam" id="PF00989">
    <property type="entry name" value="PAS"/>
    <property type="match status" value="1"/>
</dbReference>
<dbReference type="CDD" id="cd00082">
    <property type="entry name" value="HisKA"/>
    <property type="match status" value="1"/>
</dbReference>
<feature type="domain" description="Histidine kinase" evidence="9">
    <location>
        <begin position="268"/>
        <end position="478"/>
    </location>
</feature>
<dbReference type="InterPro" id="IPR003594">
    <property type="entry name" value="HATPase_dom"/>
</dbReference>
<evidence type="ECO:0000256" key="4">
    <source>
        <dbReference type="ARBA" id="ARBA00022679"/>
    </source>
</evidence>
<evidence type="ECO:0000256" key="8">
    <source>
        <dbReference type="ARBA" id="ARBA00023012"/>
    </source>
</evidence>
<comment type="catalytic activity">
    <reaction evidence="1">
        <text>ATP + protein L-histidine = ADP + protein N-phospho-L-histidine.</text>
        <dbReference type="EC" id="2.7.13.3"/>
    </reaction>
</comment>
<keyword evidence="6" id="KW-0418">Kinase</keyword>
<dbReference type="Gene3D" id="3.30.450.20">
    <property type="entry name" value="PAS domain"/>
    <property type="match status" value="2"/>
</dbReference>
<dbReference type="PROSITE" id="PS50112">
    <property type="entry name" value="PAS"/>
    <property type="match status" value="1"/>
</dbReference>
<protein>
    <recommendedName>
        <fullName evidence="2">histidine kinase</fullName>
        <ecNumber evidence="2">2.7.13.3</ecNumber>
    </recommendedName>
</protein>
<keyword evidence="13" id="KW-1185">Reference proteome</keyword>
<evidence type="ECO:0000256" key="3">
    <source>
        <dbReference type="ARBA" id="ARBA00022553"/>
    </source>
</evidence>
<dbReference type="SMART" id="SM00387">
    <property type="entry name" value="HATPase_c"/>
    <property type="match status" value="1"/>
</dbReference>
<dbReference type="SUPFAM" id="SSF47384">
    <property type="entry name" value="Homodimeric domain of signal transducing histidine kinase"/>
    <property type="match status" value="1"/>
</dbReference>
<dbReference type="GO" id="GO:0005524">
    <property type="term" value="F:ATP binding"/>
    <property type="evidence" value="ECO:0007669"/>
    <property type="project" value="UniProtKB-KW"/>
</dbReference>
<dbReference type="SUPFAM" id="SSF55874">
    <property type="entry name" value="ATPase domain of HSP90 chaperone/DNA topoisomerase II/histidine kinase"/>
    <property type="match status" value="1"/>
</dbReference>
<dbReference type="InterPro" id="IPR036097">
    <property type="entry name" value="HisK_dim/P_sf"/>
</dbReference>
<dbReference type="PANTHER" id="PTHR43065">
    <property type="entry name" value="SENSOR HISTIDINE KINASE"/>
    <property type="match status" value="1"/>
</dbReference>
<evidence type="ECO:0000313" key="13">
    <source>
        <dbReference type="Proteomes" id="UP000637720"/>
    </source>
</evidence>
<keyword evidence="4" id="KW-0808">Transferase</keyword>
<evidence type="ECO:0000256" key="7">
    <source>
        <dbReference type="ARBA" id="ARBA00022840"/>
    </source>
</evidence>
<keyword evidence="3" id="KW-0597">Phosphoprotein</keyword>
<dbReference type="EC" id="2.7.13.3" evidence="2"/>
<dbReference type="CDD" id="cd00130">
    <property type="entry name" value="PAS"/>
    <property type="match status" value="2"/>
</dbReference>
<dbReference type="GO" id="GO:0006355">
    <property type="term" value="P:regulation of DNA-templated transcription"/>
    <property type="evidence" value="ECO:0007669"/>
    <property type="project" value="InterPro"/>
</dbReference>
<dbReference type="SMART" id="SM00091">
    <property type="entry name" value="PAS"/>
    <property type="match status" value="2"/>
</dbReference>
<evidence type="ECO:0000313" key="12">
    <source>
        <dbReference type="EMBL" id="GGK08162.1"/>
    </source>
</evidence>
<dbReference type="Pfam" id="PF13426">
    <property type="entry name" value="PAS_9"/>
    <property type="match status" value="1"/>
</dbReference>
<gene>
    <name evidence="12" type="ORF">GCM10007043_22790</name>
</gene>
<dbReference type="Proteomes" id="UP000637720">
    <property type="component" value="Unassembled WGS sequence"/>
</dbReference>
<dbReference type="GO" id="GO:0000155">
    <property type="term" value="F:phosphorelay sensor kinase activity"/>
    <property type="evidence" value="ECO:0007669"/>
    <property type="project" value="InterPro"/>
</dbReference>
<evidence type="ECO:0000259" key="11">
    <source>
        <dbReference type="PROSITE" id="PS50113"/>
    </source>
</evidence>